<sequence length="72" mass="8827">MILWRNYDGCYDSCTCKTKRRIQRRGLRGQNRTNYSNHHHRIWTPQWHPQPNNHWINPRAGENWDKVVQSGR</sequence>
<evidence type="ECO:0000313" key="2">
    <source>
        <dbReference type="EMBL" id="CAB4308337.1"/>
    </source>
</evidence>
<dbReference type="EMBL" id="CAEKKB010000004">
    <property type="protein sequence ID" value="CAB4308337.1"/>
    <property type="molecule type" value="Genomic_DNA"/>
</dbReference>
<gene>
    <name evidence="2" type="ORF">ORAREDHAP_LOCUS27687</name>
</gene>
<keyword evidence="3" id="KW-1185">Reference proteome</keyword>
<evidence type="ECO:0000256" key="1">
    <source>
        <dbReference type="SAM" id="MobiDB-lite"/>
    </source>
</evidence>
<protein>
    <submittedName>
        <fullName evidence="2">Uncharacterized protein</fullName>
    </submittedName>
</protein>
<accession>A0A6J5X773</accession>
<evidence type="ECO:0000313" key="3">
    <source>
        <dbReference type="Proteomes" id="UP000507245"/>
    </source>
</evidence>
<dbReference type="Proteomes" id="UP000507245">
    <property type="component" value="Unassembled WGS sequence"/>
</dbReference>
<reference evidence="3" key="1">
    <citation type="journal article" date="2020" name="Genome Biol.">
        <title>Gamete binning: chromosome-level and haplotype-resolved genome assembly enabled by high-throughput single-cell sequencing of gamete genomes.</title>
        <authorList>
            <person name="Campoy J.A."/>
            <person name="Sun H."/>
            <person name="Goel M."/>
            <person name="Jiao W.-B."/>
            <person name="Folz-Donahue K."/>
            <person name="Wang N."/>
            <person name="Rubio M."/>
            <person name="Liu C."/>
            <person name="Kukat C."/>
            <person name="Ruiz D."/>
            <person name="Huettel B."/>
            <person name="Schneeberger K."/>
        </authorList>
    </citation>
    <scope>NUCLEOTIDE SEQUENCE [LARGE SCALE GENOMIC DNA]</scope>
    <source>
        <strain evidence="3">cv. Rojo Pasion</strain>
    </source>
</reference>
<proteinExistence type="predicted"/>
<feature type="region of interest" description="Disordered" evidence="1">
    <location>
        <begin position="42"/>
        <end position="61"/>
    </location>
</feature>
<organism evidence="2 3">
    <name type="scientific">Prunus armeniaca</name>
    <name type="common">Apricot</name>
    <name type="synonym">Armeniaca vulgaris</name>
    <dbReference type="NCBI Taxonomy" id="36596"/>
    <lineage>
        <taxon>Eukaryota</taxon>
        <taxon>Viridiplantae</taxon>
        <taxon>Streptophyta</taxon>
        <taxon>Embryophyta</taxon>
        <taxon>Tracheophyta</taxon>
        <taxon>Spermatophyta</taxon>
        <taxon>Magnoliopsida</taxon>
        <taxon>eudicotyledons</taxon>
        <taxon>Gunneridae</taxon>
        <taxon>Pentapetalae</taxon>
        <taxon>rosids</taxon>
        <taxon>fabids</taxon>
        <taxon>Rosales</taxon>
        <taxon>Rosaceae</taxon>
        <taxon>Amygdaloideae</taxon>
        <taxon>Amygdaleae</taxon>
        <taxon>Prunus</taxon>
    </lineage>
</organism>
<dbReference type="AlphaFoldDB" id="A0A6J5X773"/>
<name>A0A6J5X773_PRUAR</name>